<feature type="transmembrane region" description="Helical" evidence="7">
    <location>
        <begin position="85"/>
        <end position="111"/>
    </location>
</feature>
<accession>A0A256LAQ7</accession>
<dbReference type="Pfam" id="PF13520">
    <property type="entry name" value="AA_permease_2"/>
    <property type="match status" value="1"/>
</dbReference>
<sequence length="502" mass="54690">MKKDKSVKIGLKSLVLMIFSAIFGFSNSLTAYYQMGYASIVWYIITAVLFFLPSALIFAEYGAAFKGVKGGIFSWLKGSVSEKTAFIGTFIWLAAWVVWLVSSTQFFLVSVSTAISGHDTTQSWHFLNLSSTQFLGVLEVIFLVVVTFFAAKGVDKIAAVSNVGGFFTLAITIGFTLVSILVFFLNHGHLAEPLTAQSLVHSPNPAFQSPIAVVSFIVYALFAYGGLETSAGVIDSVDKPEKTFPKALITAMIWMTALYVLNILMCGVAANWSSELSGKNVDLANVEYVLINNLGVETGKAFGLSHSASLTLGAAFSRFAGLADVLAGISAAFLMVYSPVKSFIEGCDPKLLPKSLVKLNKHGMPERSMWVQAAIVSVIILFISFGGNAAGQFYTILMDMMNVSSSAPYLFLIGAYPFFKMKKGIDRPFVFIEGKKRVWAVTIVVWLVVAIGIVFTCIEPLFTEDYATSFWTAIGPVAFGIIAWVYYSYQERKSVAVVDEEE</sequence>
<dbReference type="Proteomes" id="UP000215828">
    <property type="component" value="Unassembled WGS sequence"/>
</dbReference>
<reference evidence="8 11" key="2">
    <citation type="submission" date="2017-05" db="EMBL/GenBank/DDBJ databases">
        <authorList>
            <person name="Lin X.B."/>
            <person name="Stothard P."/>
            <person name="Tasseva G."/>
            <person name="Walter J."/>
        </authorList>
    </citation>
    <scope>NUCLEOTIDE SEQUENCE [LARGE SCALE GENOMIC DNA]</scope>
    <source>
        <strain evidence="8 11">609u</strain>
    </source>
</reference>
<reference evidence="9 10" key="1">
    <citation type="submission" date="2017-04" db="EMBL/GenBank/DDBJ databases">
        <authorList>
            <person name="Afonso C.L."/>
            <person name="Miller P.J."/>
            <person name="Scott M.A."/>
            <person name="Spackman E."/>
            <person name="Goraichik I."/>
            <person name="Dimitrov K.M."/>
            <person name="Suarez D.L."/>
            <person name="Swayne D.E."/>
        </authorList>
    </citation>
    <scope>NUCLEOTIDE SEQUENCE [LARGE SCALE GENOMIC DNA]</scope>
    <source>
        <strain evidence="9 10">609q</strain>
    </source>
</reference>
<comment type="caution">
    <text evidence="9">The sequence shown here is derived from an EMBL/GenBank/DDBJ whole genome shotgun (WGS) entry which is preliminary data.</text>
</comment>
<evidence type="ECO:0000313" key="10">
    <source>
        <dbReference type="Proteomes" id="UP000215828"/>
    </source>
</evidence>
<dbReference type="EMBL" id="NGNX01000055">
    <property type="protein sequence ID" value="OYR90380.1"/>
    <property type="molecule type" value="Genomic_DNA"/>
</dbReference>
<evidence type="ECO:0000313" key="8">
    <source>
        <dbReference type="EMBL" id="OYR88217.1"/>
    </source>
</evidence>
<dbReference type="GO" id="GO:0022857">
    <property type="term" value="F:transmembrane transporter activity"/>
    <property type="evidence" value="ECO:0007669"/>
    <property type="project" value="InterPro"/>
</dbReference>
<dbReference type="AlphaFoldDB" id="A0A256LAQ7"/>
<evidence type="ECO:0000256" key="6">
    <source>
        <dbReference type="ARBA" id="ARBA00023136"/>
    </source>
</evidence>
<feature type="transmembrane region" description="Helical" evidence="7">
    <location>
        <begin position="131"/>
        <end position="151"/>
    </location>
</feature>
<dbReference type="NCBIfam" id="NF011775">
    <property type="entry name" value="PRK15238.1"/>
    <property type="match status" value="1"/>
</dbReference>
<evidence type="ECO:0000256" key="1">
    <source>
        <dbReference type="ARBA" id="ARBA00004651"/>
    </source>
</evidence>
<name>A0A256LAQ7_9LACO</name>
<dbReference type="Proteomes" id="UP000216316">
    <property type="component" value="Unassembled WGS sequence"/>
</dbReference>
<feature type="transmembrane region" description="Helical" evidence="7">
    <location>
        <begin position="163"/>
        <end position="186"/>
    </location>
</feature>
<keyword evidence="3" id="KW-1003">Cell membrane</keyword>
<keyword evidence="2" id="KW-0813">Transport</keyword>
<keyword evidence="11" id="KW-1185">Reference proteome</keyword>
<dbReference type="Gene3D" id="1.20.1740.10">
    <property type="entry name" value="Amino acid/polyamine transporter I"/>
    <property type="match status" value="1"/>
</dbReference>
<feature type="transmembrane region" description="Helical" evidence="7">
    <location>
        <begin position="206"/>
        <end position="227"/>
    </location>
</feature>
<comment type="subcellular location">
    <subcellularLocation>
        <location evidence="1">Cell membrane</location>
        <topology evidence="1">Multi-pass membrane protein</topology>
    </subcellularLocation>
</comment>
<evidence type="ECO:0000313" key="11">
    <source>
        <dbReference type="Proteomes" id="UP000216316"/>
    </source>
</evidence>
<evidence type="ECO:0000256" key="2">
    <source>
        <dbReference type="ARBA" id="ARBA00022448"/>
    </source>
</evidence>
<evidence type="ECO:0000313" key="9">
    <source>
        <dbReference type="EMBL" id="OYR90380.1"/>
    </source>
</evidence>
<feature type="transmembrane region" description="Helical" evidence="7">
    <location>
        <begin position="248"/>
        <end position="270"/>
    </location>
</feature>
<evidence type="ECO:0000256" key="7">
    <source>
        <dbReference type="SAM" id="Phobius"/>
    </source>
</evidence>
<dbReference type="RefSeq" id="WP_094496685.1">
    <property type="nucleotide sequence ID" value="NZ_NGNV01000012.1"/>
</dbReference>
<dbReference type="InterPro" id="IPR002293">
    <property type="entry name" value="AA/rel_permease1"/>
</dbReference>
<feature type="transmembrane region" description="Helical" evidence="7">
    <location>
        <begin position="438"/>
        <end position="462"/>
    </location>
</feature>
<keyword evidence="5 7" id="KW-1133">Transmembrane helix</keyword>
<keyword evidence="6 7" id="KW-0472">Membrane</keyword>
<feature type="transmembrane region" description="Helical" evidence="7">
    <location>
        <begin position="369"/>
        <end position="387"/>
    </location>
</feature>
<feature type="transmembrane region" description="Helical" evidence="7">
    <location>
        <begin position="40"/>
        <end position="64"/>
    </location>
</feature>
<organism evidence="9 10">
    <name type="scientific">Lactobacillus taiwanensis</name>
    <dbReference type="NCBI Taxonomy" id="508451"/>
    <lineage>
        <taxon>Bacteria</taxon>
        <taxon>Bacillati</taxon>
        <taxon>Bacillota</taxon>
        <taxon>Bacilli</taxon>
        <taxon>Lactobacillales</taxon>
        <taxon>Lactobacillaceae</taxon>
        <taxon>Lactobacillus</taxon>
    </lineage>
</organism>
<keyword evidence="4 7" id="KW-0812">Transmembrane</keyword>
<feature type="transmembrane region" description="Helical" evidence="7">
    <location>
        <begin position="468"/>
        <end position="487"/>
    </location>
</feature>
<dbReference type="PANTHER" id="PTHR42770">
    <property type="entry name" value="AMINO ACID TRANSPORTER-RELATED"/>
    <property type="match status" value="1"/>
</dbReference>
<evidence type="ECO:0000256" key="3">
    <source>
        <dbReference type="ARBA" id="ARBA00022475"/>
    </source>
</evidence>
<dbReference type="EMBL" id="NGNV01000012">
    <property type="protein sequence ID" value="OYR88217.1"/>
    <property type="molecule type" value="Genomic_DNA"/>
</dbReference>
<feature type="transmembrane region" description="Helical" evidence="7">
    <location>
        <begin position="393"/>
        <end position="418"/>
    </location>
</feature>
<feature type="transmembrane region" description="Helical" evidence="7">
    <location>
        <begin position="319"/>
        <end position="340"/>
    </location>
</feature>
<proteinExistence type="predicted"/>
<dbReference type="InterPro" id="IPR050367">
    <property type="entry name" value="APC_superfamily"/>
</dbReference>
<gene>
    <name evidence="8" type="ORF">CBF53_04525</name>
    <name evidence="9" type="ORF">CBF70_08960</name>
</gene>
<evidence type="ECO:0000256" key="4">
    <source>
        <dbReference type="ARBA" id="ARBA00022692"/>
    </source>
</evidence>
<reference evidence="10 11" key="3">
    <citation type="submission" date="2017-09" db="EMBL/GenBank/DDBJ databases">
        <title>Tripartite evolution among Lactobacillus johnsonii, Lactobacillus taiwanensis, Lactobacillus reuteri and their rodent host.</title>
        <authorList>
            <person name="Wang T."/>
            <person name="Knowles S."/>
            <person name="Cheng C."/>
        </authorList>
    </citation>
    <scope>NUCLEOTIDE SEQUENCE [LARGE SCALE GENOMIC DNA]</scope>
    <source>
        <strain evidence="9 10">609q</strain>
        <strain evidence="8 11">609u</strain>
    </source>
</reference>
<dbReference type="GO" id="GO:0005886">
    <property type="term" value="C:plasma membrane"/>
    <property type="evidence" value="ECO:0007669"/>
    <property type="project" value="UniProtKB-SubCell"/>
</dbReference>
<dbReference type="PANTHER" id="PTHR42770:SF15">
    <property type="entry name" value="GLUTAMATE_GAMMA-AMINOBUTYRATE ANTIPORTER-RELATED"/>
    <property type="match status" value="1"/>
</dbReference>
<dbReference type="PIRSF" id="PIRSF006060">
    <property type="entry name" value="AA_transporter"/>
    <property type="match status" value="1"/>
</dbReference>
<evidence type="ECO:0000256" key="5">
    <source>
        <dbReference type="ARBA" id="ARBA00022989"/>
    </source>
</evidence>
<protein>
    <submittedName>
        <fullName evidence="9">Glutamate/gamma-aminobutyrate family transporter YjeM</fullName>
    </submittedName>
</protein>